<organism evidence="1 2">
    <name type="scientific">Oxynema aestuarii AP17</name>
    <dbReference type="NCBI Taxonomy" id="2064643"/>
    <lineage>
        <taxon>Bacteria</taxon>
        <taxon>Bacillati</taxon>
        <taxon>Cyanobacteriota</taxon>
        <taxon>Cyanophyceae</taxon>
        <taxon>Oscillatoriophycideae</taxon>
        <taxon>Oscillatoriales</taxon>
        <taxon>Oscillatoriaceae</taxon>
        <taxon>Oxynema</taxon>
        <taxon>Oxynema aestuarii</taxon>
    </lineage>
</organism>
<dbReference type="EMBL" id="CP051167">
    <property type="protein sequence ID" value="QIZ73753.1"/>
    <property type="molecule type" value="Genomic_DNA"/>
</dbReference>
<proteinExistence type="predicted"/>
<sequence>MSKFEYLITISPLGLMYGSAGAFLSPENLVGRSGSKFPPDAATVAGLFFNANRENQFIDHEQLQQNLVITGPFWANRDTPKQFYVPIPWYKILGDDDSDEWTLLEKKHNGQPIESGKSESSSDTQWCLGRHEWHRNNKDLQPEYSWQLIDNWEFSANQLHKNKGTTQAIAKAPWEFVSFLHPKIRADERHVVEQDGLFLENAVQLDRQYCLVYLSNYEIPDGWYRFGGEGHLVELETQLLPEKHKINLLLEQKIQHACALITPGVWGSNKLSYRYPKHASFPRKGMKLLTDKAIPYRYRLGHNKKDREQGEEKYKTGRLSRGRYAMPPGSVYVFKHPLNMNWWDFPDEWFPKEGFPLKHLGCSLCLPVKIQGVPQ</sequence>
<dbReference type="KEGG" id="oxy:HCG48_14620"/>
<protein>
    <submittedName>
        <fullName evidence="1">CRISPR-associated protein</fullName>
    </submittedName>
</protein>
<reference evidence="1 2" key="1">
    <citation type="submission" date="2020-04" db="EMBL/GenBank/DDBJ databases">
        <authorList>
            <person name="Basu S."/>
            <person name="Maruthanayagam V."/>
            <person name="Chakraborty S."/>
            <person name="Pramanik A."/>
            <person name="Mukherjee J."/>
            <person name="Brink B."/>
        </authorList>
    </citation>
    <scope>NUCLEOTIDE SEQUENCE [LARGE SCALE GENOMIC DNA]</scope>
    <source>
        <strain evidence="1 2">AP17</strain>
    </source>
</reference>
<accession>A0A6H1U6U0</accession>
<dbReference type="InterPro" id="IPR019117">
    <property type="entry name" value="CRISPR-assoc_protein_Cmr3"/>
</dbReference>
<gene>
    <name evidence="1" type="ORF">HCG48_14620</name>
</gene>
<dbReference type="Proteomes" id="UP000500857">
    <property type="component" value="Chromosome"/>
</dbReference>
<evidence type="ECO:0000313" key="2">
    <source>
        <dbReference type="Proteomes" id="UP000500857"/>
    </source>
</evidence>
<dbReference type="Pfam" id="PF09700">
    <property type="entry name" value="Cas_Cmr3"/>
    <property type="match status" value="1"/>
</dbReference>
<keyword evidence="2" id="KW-1185">Reference proteome</keyword>
<dbReference type="AlphaFoldDB" id="A0A6H1U6U0"/>
<evidence type="ECO:0000313" key="1">
    <source>
        <dbReference type="EMBL" id="QIZ73753.1"/>
    </source>
</evidence>
<name>A0A6H1U6U0_9CYAN</name>